<dbReference type="Proteomes" id="UP000481109">
    <property type="component" value="Unassembled WGS sequence"/>
</dbReference>
<reference evidence="1 2" key="1">
    <citation type="submission" date="2020-02" db="EMBL/GenBank/DDBJ databases">
        <title>Whole-genome analyses of novel actinobacteria.</title>
        <authorList>
            <person name="Sahin N."/>
            <person name="Tokatli A."/>
        </authorList>
    </citation>
    <scope>NUCLEOTIDE SEQUENCE [LARGE SCALE GENOMIC DNA]</scope>
    <source>
        <strain evidence="1 2">YC504</strain>
    </source>
</reference>
<accession>A0A6G4XGU2</accession>
<evidence type="ECO:0000313" key="1">
    <source>
        <dbReference type="EMBL" id="NGO76776.1"/>
    </source>
</evidence>
<comment type="caution">
    <text evidence="1">The sequence shown here is derived from an EMBL/GenBank/DDBJ whole genome shotgun (WGS) entry which is preliminary data.</text>
</comment>
<evidence type="ECO:0000313" key="2">
    <source>
        <dbReference type="Proteomes" id="UP000481109"/>
    </source>
</evidence>
<keyword evidence="2" id="KW-1185">Reference proteome</keyword>
<organism evidence="1 2">
    <name type="scientific">Streptomyces mesophilus</name>
    <dbReference type="NCBI Taxonomy" id="1775132"/>
    <lineage>
        <taxon>Bacteria</taxon>
        <taxon>Bacillati</taxon>
        <taxon>Actinomycetota</taxon>
        <taxon>Actinomycetes</taxon>
        <taxon>Kitasatosporales</taxon>
        <taxon>Streptomycetaceae</taxon>
        <taxon>Streptomyces</taxon>
    </lineage>
</organism>
<dbReference type="AlphaFoldDB" id="A0A6G4XGU2"/>
<sequence length="78" mass="7991">MTGPEHYLEAEELLDFASGFETGSLIATDAIARAQVHAALAHTAATALADAGAGEGMPMEDYKAWRAAAGVQSNGDAK</sequence>
<dbReference type="RefSeq" id="WP_165332266.1">
    <property type="nucleotide sequence ID" value="NZ_JAAKZW010000045.1"/>
</dbReference>
<dbReference type="EMBL" id="JAAKZW010000045">
    <property type="protein sequence ID" value="NGO76776.1"/>
    <property type="molecule type" value="Genomic_DNA"/>
</dbReference>
<protein>
    <submittedName>
        <fullName evidence="1">Uncharacterized protein</fullName>
    </submittedName>
</protein>
<proteinExistence type="predicted"/>
<name>A0A6G4XGU2_9ACTN</name>
<gene>
    <name evidence="1" type="ORF">G6045_14030</name>
</gene>